<dbReference type="Proteomes" id="UP000324222">
    <property type="component" value="Unassembled WGS sequence"/>
</dbReference>
<organism evidence="2 3">
    <name type="scientific">Portunus trituberculatus</name>
    <name type="common">Swimming crab</name>
    <name type="synonym">Neptunus trituberculatus</name>
    <dbReference type="NCBI Taxonomy" id="210409"/>
    <lineage>
        <taxon>Eukaryota</taxon>
        <taxon>Metazoa</taxon>
        <taxon>Ecdysozoa</taxon>
        <taxon>Arthropoda</taxon>
        <taxon>Crustacea</taxon>
        <taxon>Multicrustacea</taxon>
        <taxon>Malacostraca</taxon>
        <taxon>Eumalacostraca</taxon>
        <taxon>Eucarida</taxon>
        <taxon>Decapoda</taxon>
        <taxon>Pleocyemata</taxon>
        <taxon>Brachyura</taxon>
        <taxon>Eubrachyura</taxon>
        <taxon>Portunoidea</taxon>
        <taxon>Portunidae</taxon>
        <taxon>Portuninae</taxon>
        <taxon>Portunus</taxon>
    </lineage>
</organism>
<keyword evidence="1" id="KW-0812">Transmembrane</keyword>
<sequence length="102" mass="10996">MHQDTASHPATQPSLFTSNACVISLILPLFLVIHLVVMTPAEAWSSSSSIQPSDSVVGCVWVIGEHLVSALRTKNTAGPLRLLVISSPFILPLIPHQDELVF</sequence>
<comment type="caution">
    <text evidence="2">The sequence shown here is derived from an EMBL/GenBank/DDBJ whole genome shotgun (WGS) entry which is preliminary data.</text>
</comment>
<reference evidence="2 3" key="1">
    <citation type="submission" date="2019-05" db="EMBL/GenBank/DDBJ databases">
        <title>Another draft genome of Portunus trituberculatus and its Hox gene families provides insights of decapod evolution.</title>
        <authorList>
            <person name="Jeong J.-H."/>
            <person name="Song I."/>
            <person name="Kim S."/>
            <person name="Choi T."/>
            <person name="Kim D."/>
            <person name="Ryu S."/>
            <person name="Kim W."/>
        </authorList>
    </citation>
    <scope>NUCLEOTIDE SEQUENCE [LARGE SCALE GENOMIC DNA]</scope>
    <source>
        <tissue evidence="2">Muscle</tissue>
    </source>
</reference>
<proteinExistence type="predicted"/>
<keyword evidence="1" id="KW-0472">Membrane</keyword>
<name>A0A5B7DDG6_PORTR</name>
<keyword evidence="1" id="KW-1133">Transmembrane helix</keyword>
<gene>
    <name evidence="2" type="ORF">E2C01_012216</name>
</gene>
<dbReference type="AlphaFoldDB" id="A0A5B7DDG6"/>
<dbReference type="EMBL" id="VSRR010000759">
    <property type="protein sequence ID" value="MPC19304.1"/>
    <property type="molecule type" value="Genomic_DNA"/>
</dbReference>
<evidence type="ECO:0000313" key="2">
    <source>
        <dbReference type="EMBL" id="MPC19304.1"/>
    </source>
</evidence>
<evidence type="ECO:0000256" key="1">
    <source>
        <dbReference type="SAM" id="Phobius"/>
    </source>
</evidence>
<protein>
    <submittedName>
        <fullName evidence="2">Uncharacterized protein</fullName>
    </submittedName>
</protein>
<feature type="transmembrane region" description="Helical" evidence="1">
    <location>
        <begin position="15"/>
        <end position="37"/>
    </location>
</feature>
<accession>A0A5B7DDG6</accession>
<evidence type="ECO:0000313" key="3">
    <source>
        <dbReference type="Proteomes" id="UP000324222"/>
    </source>
</evidence>
<keyword evidence="3" id="KW-1185">Reference proteome</keyword>